<dbReference type="RefSeq" id="XP_030255343.1">
    <property type="nucleotide sequence ID" value="XM_030399483.1"/>
</dbReference>
<evidence type="ECO:0000313" key="13">
    <source>
        <dbReference type="Proteomes" id="UP000472265"/>
    </source>
</evidence>
<evidence type="ECO:0000256" key="3">
    <source>
        <dbReference type="ARBA" id="ARBA00022475"/>
    </source>
</evidence>
<evidence type="ECO:0000256" key="7">
    <source>
        <dbReference type="ARBA" id="ARBA00022989"/>
    </source>
</evidence>
<gene>
    <name evidence="12" type="primary">GJD3</name>
</gene>
<dbReference type="RefSeq" id="XP_030255341.1">
    <property type="nucleotide sequence ID" value="XM_030399481.1"/>
</dbReference>
<dbReference type="InterPro" id="IPR000500">
    <property type="entry name" value="Connexin"/>
</dbReference>
<keyword evidence="4 9" id="KW-0812">Transmembrane</keyword>
<feature type="domain" description="Connexin N-terminal" evidence="10">
    <location>
        <begin position="43"/>
        <end position="76"/>
    </location>
</feature>
<name>A0A671VFM4_SPAAU</name>
<dbReference type="PANTHER" id="PTHR11984:SF5">
    <property type="entry name" value="GAP JUNCTION DELTA-3 PROTEIN"/>
    <property type="match status" value="1"/>
</dbReference>
<evidence type="ECO:0000256" key="9">
    <source>
        <dbReference type="SAM" id="Phobius"/>
    </source>
</evidence>
<protein>
    <submittedName>
        <fullName evidence="12">Gap junction protein delta 3</fullName>
    </submittedName>
</protein>
<evidence type="ECO:0000313" key="12">
    <source>
        <dbReference type="Ensembl" id="ENSSAUP00010025678.1"/>
    </source>
</evidence>
<dbReference type="GO" id="GO:0086077">
    <property type="term" value="F:gap junction channel activity involved in AV node cell-bundle of His cell electrical coupling"/>
    <property type="evidence" value="ECO:0007669"/>
    <property type="project" value="TreeGrafter"/>
</dbReference>
<keyword evidence="7 9" id="KW-1133">Transmembrane helix</keyword>
<sequence>MGEWGFLGVLFDSLQVHSPMLGRFWLLLMLIFRIVILGTVASDLFDDEQEEFVCNTLQPGCRQVCYDMAFPISQYRFWVFHVVLIATPSLVFLMYAAHHHSKRTAAHPKFNQICSRDQRQDRRLRRLYMVNVIFRIFAEVGFLLGQWWLYGFQVDAQFPCSRFPCPYTVDCFTSRPAEKTIFLCFYFAVGLIAFISSCAEVLYGSKKWFCSSRGSVTTDSSSYVCENLHNVKQEEAVAANGKPSAFKAPERAYSSVRMKAGSMRSSAIRKASSYSHKPRAVKSVSSRTFMV</sequence>
<keyword evidence="5" id="KW-0303">Gap junction</keyword>
<keyword evidence="6" id="KW-0965">Cell junction</keyword>
<evidence type="ECO:0000259" key="11">
    <source>
        <dbReference type="SMART" id="SM01089"/>
    </source>
</evidence>
<dbReference type="InterPro" id="IPR038359">
    <property type="entry name" value="Connexin_N_sf"/>
</dbReference>
<feature type="transmembrane region" description="Helical" evidence="9">
    <location>
        <begin position="77"/>
        <end position="97"/>
    </location>
</feature>
<dbReference type="InterPro" id="IPR013092">
    <property type="entry name" value="Connexin_N"/>
</dbReference>
<reference evidence="12" key="2">
    <citation type="submission" date="2025-08" db="UniProtKB">
        <authorList>
            <consortium name="Ensembl"/>
        </authorList>
    </citation>
    <scope>IDENTIFICATION</scope>
</reference>
<dbReference type="GeneTree" id="ENSGT01150000286980"/>
<dbReference type="PANTHER" id="PTHR11984">
    <property type="entry name" value="CONNEXIN"/>
    <property type="match status" value="1"/>
</dbReference>
<dbReference type="GO" id="GO:0007267">
    <property type="term" value="P:cell-cell signaling"/>
    <property type="evidence" value="ECO:0007669"/>
    <property type="project" value="TreeGrafter"/>
</dbReference>
<evidence type="ECO:0000256" key="4">
    <source>
        <dbReference type="ARBA" id="ARBA00022692"/>
    </source>
</evidence>
<keyword evidence="8 9" id="KW-0472">Membrane</keyword>
<dbReference type="SMART" id="SM00037">
    <property type="entry name" value="CNX"/>
    <property type="match status" value="1"/>
</dbReference>
<reference evidence="12" key="1">
    <citation type="submission" date="2021-04" db="EMBL/GenBank/DDBJ databases">
        <authorList>
            <consortium name="Wellcome Sanger Institute Data Sharing"/>
        </authorList>
    </citation>
    <scope>NUCLEOTIDE SEQUENCE [LARGE SCALE GENOMIC DNA]</scope>
</reference>
<dbReference type="Pfam" id="PF00029">
    <property type="entry name" value="Connexin"/>
    <property type="match status" value="1"/>
</dbReference>
<dbReference type="InterPro" id="IPR017990">
    <property type="entry name" value="Connexin_CS"/>
</dbReference>
<evidence type="ECO:0000256" key="5">
    <source>
        <dbReference type="ARBA" id="ARBA00022868"/>
    </source>
</evidence>
<dbReference type="GeneID" id="115570773"/>
<keyword evidence="13" id="KW-1185">Reference proteome</keyword>
<dbReference type="OMA" id="YSMHQAS"/>
<dbReference type="InterPro" id="IPR019570">
    <property type="entry name" value="Connexin_CCC"/>
</dbReference>
<dbReference type="InParanoid" id="A0A671VFM4"/>
<feature type="transmembrane region" description="Helical" evidence="9">
    <location>
        <begin position="128"/>
        <end position="149"/>
    </location>
</feature>
<dbReference type="GO" id="GO:0005922">
    <property type="term" value="C:connexin complex"/>
    <property type="evidence" value="ECO:0007669"/>
    <property type="project" value="InterPro"/>
</dbReference>
<feature type="domain" description="Connexin cysteine-rich" evidence="11">
    <location>
        <begin position="138"/>
        <end position="204"/>
    </location>
</feature>
<evidence type="ECO:0000256" key="2">
    <source>
        <dbReference type="ARBA" id="ARBA00004651"/>
    </source>
</evidence>
<dbReference type="PROSITE" id="PS00407">
    <property type="entry name" value="CONNEXINS_1"/>
    <property type="match status" value="1"/>
</dbReference>
<dbReference type="AlphaFoldDB" id="A0A671VFM4"/>
<dbReference type="RefSeq" id="XP_030255344.1">
    <property type="nucleotide sequence ID" value="XM_030399484.1"/>
</dbReference>
<dbReference type="Ensembl" id="ENSSAUT00010027135.1">
    <property type="protein sequence ID" value="ENSSAUP00010025678.1"/>
    <property type="gene ID" value="ENSSAUG00010011207.1"/>
</dbReference>
<accession>A0A671VFM4</accession>
<evidence type="ECO:0000256" key="6">
    <source>
        <dbReference type="ARBA" id="ARBA00022949"/>
    </source>
</evidence>
<dbReference type="Gene3D" id="1.20.1440.80">
    <property type="entry name" value="Gap junction channel protein cysteine-rich domain"/>
    <property type="match status" value="1"/>
</dbReference>
<dbReference type="OrthoDB" id="10061722at2759"/>
<dbReference type="PRINTS" id="PR00206">
    <property type="entry name" value="CONNEXIN"/>
</dbReference>
<keyword evidence="3" id="KW-1003">Cell membrane</keyword>
<dbReference type="Proteomes" id="UP000472265">
    <property type="component" value="Chromosome 20"/>
</dbReference>
<feature type="transmembrane region" description="Helical" evidence="9">
    <location>
        <begin position="24"/>
        <end position="42"/>
    </location>
</feature>
<proteinExistence type="predicted"/>
<evidence type="ECO:0000256" key="1">
    <source>
        <dbReference type="ARBA" id="ARBA00004610"/>
    </source>
</evidence>
<reference evidence="12" key="3">
    <citation type="submission" date="2025-09" db="UniProtKB">
        <authorList>
            <consortium name="Ensembl"/>
        </authorList>
    </citation>
    <scope>IDENTIFICATION</scope>
</reference>
<feature type="transmembrane region" description="Helical" evidence="9">
    <location>
        <begin position="180"/>
        <end position="203"/>
    </location>
</feature>
<evidence type="ECO:0000256" key="8">
    <source>
        <dbReference type="ARBA" id="ARBA00023136"/>
    </source>
</evidence>
<organism evidence="12 13">
    <name type="scientific">Sparus aurata</name>
    <name type="common">Gilthead sea bream</name>
    <dbReference type="NCBI Taxonomy" id="8175"/>
    <lineage>
        <taxon>Eukaryota</taxon>
        <taxon>Metazoa</taxon>
        <taxon>Chordata</taxon>
        <taxon>Craniata</taxon>
        <taxon>Vertebrata</taxon>
        <taxon>Euteleostomi</taxon>
        <taxon>Actinopterygii</taxon>
        <taxon>Neopterygii</taxon>
        <taxon>Teleostei</taxon>
        <taxon>Neoteleostei</taxon>
        <taxon>Acanthomorphata</taxon>
        <taxon>Eupercaria</taxon>
        <taxon>Spariformes</taxon>
        <taxon>Sparidae</taxon>
        <taxon>Sparus</taxon>
    </lineage>
</organism>
<dbReference type="SMART" id="SM01089">
    <property type="entry name" value="Connexin_CCC"/>
    <property type="match status" value="1"/>
</dbReference>
<evidence type="ECO:0000259" key="10">
    <source>
        <dbReference type="SMART" id="SM00037"/>
    </source>
</evidence>
<comment type="subcellular location">
    <subcellularLocation>
        <location evidence="1">Cell junction</location>
        <location evidence="1">Gap junction</location>
    </subcellularLocation>
    <subcellularLocation>
        <location evidence="2">Cell membrane</location>
        <topology evidence="2">Multi-pass membrane protein</topology>
    </subcellularLocation>
</comment>
<dbReference type="RefSeq" id="XP_030255342.1">
    <property type="nucleotide sequence ID" value="XM_030399482.1"/>
</dbReference>